<name>A0A6J7WQ93_9CAUD</name>
<gene>
    <name evidence="1" type="ORF">UFOVP233_2</name>
</gene>
<evidence type="ECO:0000313" key="1">
    <source>
        <dbReference type="EMBL" id="CAB5220189.1"/>
    </source>
</evidence>
<sequence>MDDLIKRDDALLPCPFCGGDKNIICLTDYDGRDAYAVSCRYHECHGAIFTLGYGYFADKAEAIAAWNTRAIPATDPAAIREEALREVLALRRLGQTCFDNIEVMKDGWLIHEDDVKALIGEKK</sequence>
<proteinExistence type="predicted"/>
<protein>
    <submittedName>
        <fullName evidence="1">Restriction alleviation protein Lar</fullName>
    </submittedName>
</protein>
<dbReference type="Pfam" id="PF14354">
    <property type="entry name" value="Lar_restr_allev"/>
    <property type="match status" value="1"/>
</dbReference>
<accession>A0A6J7WQ93</accession>
<organism evidence="1">
    <name type="scientific">uncultured Caudovirales phage</name>
    <dbReference type="NCBI Taxonomy" id="2100421"/>
    <lineage>
        <taxon>Viruses</taxon>
        <taxon>Duplodnaviria</taxon>
        <taxon>Heunggongvirae</taxon>
        <taxon>Uroviricota</taxon>
        <taxon>Caudoviricetes</taxon>
        <taxon>Peduoviridae</taxon>
        <taxon>Maltschvirus</taxon>
        <taxon>Maltschvirus maltsch</taxon>
    </lineage>
</organism>
<reference evidence="1" key="1">
    <citation type="submission" date="2020-05" db="EMBL/GenBank/DDBJ databases">
        <authorList>
            <person name="Chiriac C."/>
            <person name="Salcher M."/>
            <person name="Ghai R."/>
            <person name="Kavagutti S V."/>
        </authorList>
    </citation>
    <scope>NUCLEOTIDE SEQUENCE</scope>
</reference>
<dbReference type="EMBL" id="LR798285">
    <property type="protein sequence ID" value="CAB5220189.1"/>
    <property type="molecule type" value="Genomic_DNA"/>
</dbReference>